<dbReference type="FunFam" id="3.30.2010.30:FF:000002">
    <property type="entry name" value="Putative aminopeptidase N"/>
    <property type="match status" value="1"/>
</dbReference>
<dbReference type="InterPro" id="IPR042097">
    <property type="entry name" value="Aminopeptidase_N-like_N_sf"/>
</dbReference>
<evidence type="ECO:0000256" key="11">
    <source>
        <dbReference type="ARBA" id="ARBA00023049"/>
    </source>
</evidence>
<keyword evidence="8" id="KW-0479">Metal-binding</keyword>
<evidence type="ECO:0000259" key="15">
    <source>
        <dbReference type="Pfam" id="PF17432"/>
    </source>
</evidence>
<evidence type="ECO:0000259" key="16">
    <source>
        <dbReference type="Pfam" id="PF17900"/>
    </source>
</evidence>
<evidence type="ECO:0000256" key="7">
    <source>
        <dbReference type="ARBA" id="ARBA00022670"/>
    </source>
</evidence>
<organism evidence="17 18">
    <name type="scientific">Jannaschia pohangensis</name>
    <dbReference type="NCBI Taxonomy" id="390807"/>
    <lineage>
        <taxon>Bacteria</taxon>
        <taxon>Pseudomonadati</taxon>
        <taxon>Pseudomonadota</taxon>
        <taxon>Alphaproteobacteria</taxon>
        <taxon>Rhodobacterales</taxon>
        <taxon>Roseobacteraceae</taxon>
        <taxon>Jannaschia</taxon>
    </lineage>
</organism>
<sequence>MRDAAPDQSNQTIYLRDYAPVPVTVTHVDLSFRLDPKATRVQARLTCARQGPGDMVLDGEGLKTISVAIDGTAITPRIDGDRMILTDLPDAFLLETEVEIAPQDNTALSGLYMSNGMYCTQCEAEGFRRITWMLDRPDVMATYDVEIEADLPVLLSNGDEKGAGRWHDPWPKPTYLFALVAGNLVATSDSFTTSEGRDVALNVWVRPGDEGRTSYALDALKRSMLWDEKVYGRAYDLSVFNIVAVDDFNMGAMENKGLNVFNSRYVLASPETATDADYANIERIVAHEYFHNWTGNRITCRDWFQLCLKEGLTVFRDQQFSQDARGFATQRIGDIMTLRARQFREDAGPLAHPVRPESFVEINNFYTATIYEKGAEVIGMLRTLVGAEGYDAGVALYFERHDGQACTIEDWLACFAEATGRDLSQFMLWYRQAGTPRLTVTEDFNNGVYTLDLKQTVPDTPGQTNKSPMTLPLAYGLLDATGTEIRPTDVFEMTDRAARLSFNLPEKPVLSMLRGFSAPVVLEFAQSDADRLILLAHDTDPFTRWEAGRALAKDRLMRAVAEGAGFDAGWIDAVATLATDADADPAFRALALALPSEDDLAASLHGSGVVPDPDAIYIARRAASHAIATRLASDLPGLRAACATPGAYDPRAEDAGKRSLSATLLRLQTLLDGGAAARAAYDAADNMTDRMAAFTCVLDAGDTEVAARFEADWQHDRLVMDKWFMAQVAHAAPNDAVDVASKLTAHRDFDPGNPNRFRAVIGGLTAGNPAGFHRADGAGYAFLADWLLRLDKANPQTTARMSTAFDSWRRFDADRQDLIRTQLDRMAGTEGLSRDLGEMVARMLA</sequence>
<dbReference type="Gene3D" id="1.25.50.10">
    <property type="entry name" value="Peptidase M1, alanyl aminopeptidase, C-terminal domain"/>
    <property type="match status" value="1"/>
</dbReference>
<dbReference type="NCBIfam" id="TIGR02414">
    <property type="entry name" value="pepN_proteo"/>
    <property type="match status" value="1"/>
</dbReference>
<evidence type="ECO:0000256" key="4">
    <source>
        <dbReference type="ARBA" id="ARBA00012564"/>
    </source>
</evidence>
<feature type="domain" description="Peptidase M1 alanyl aminopeptidase Ig-like fold" evidence="14">
    <location>
        <begin position="434"/>
        <end position="524"/>
    </location>
</feature>
<dbReference type="Gene3D" id="2.60.40.1840">
    <property type="match status" value="1"/>
</dbReference>
<dbReference type="STRING" id="390807.SAMN04488095_3188"/>
<dbReference type="InterPro" id="IPR001930">
    <property type="entry name" value="Peptidase_M1"/>
</dbReference>
<accession>A0A1I3SP48</accession>
<evidence type="ECO:0000256" key="9">
    <source>
        <dbReference type="ARBA" id="ARBA00022801"/>
    </source>
</evidence>
<proteinExistence type="inferred from homology"/>
<dbReference type="Gene3D" id="2.60.40.1730">
    <property type="entry name" value="tricorn interacting facor f3 domain"/>
    <property type="match status" value="1"/>
</dbReference>
<keyword evidence="9" id="KW-0378">Hydrolase</keyword>
<evidence type="ECO:0000256" key="1">
    <source>
        <dbReference type="ARBA" id="ARBA00000098"/>
    </source>
</evidence>
<dbReference type="Pfam" id="PF01433">
    <property type="entry name" value="Peptidase_M1"/>
    <property type="match status" value="1"/>
</dbReference>
<evidence type="ECO:0000259" key="14">
    <source>
        <dbReference type="Pfam" id="PF11940"/>
    </source>
</evidence>
<dbReference type="GO" id="GO:0008237">
    <property type="term" value="F:metallopeptidase activity"/>
    <property type="evidence" value="ECO:0007669"/>
    <property type="project" value="UniProtKB-UniRule"/>
</dbReference>
<dbReference type="InterPro" id="IPR037144">
    <property type="entry name" value="Peptidase_M1_pepN_C_sf"/>
</dbReference>
<dbReference type="InterPro" id="IPR038438">
    <property type="entry name" value="PepN_Ig-like_sf"/>
</dbReference>
<dbReference type="PANTHER" id="PTHR46322:SF1">
    <property type="entry name" value="PUROMYCIN-SENSITIVE AMINOPEPTIDASE"/>
    <property type="match status" value="1"/>
</dbReference>
<dbReference type="InterPro" id="IPR035414">
    <property type="entry name" value="Peptidase_M1_pepN_Ig-like"/>
</dbReference>
<evidence type="ECO:0000256" key="8">
    <source>
        <dbReference type="ARBA" id="ARBA00022723"/>
    </source>
</evidence>
<dbReference type="GO" id="GO:0006508">
    <property type="term" value="P:proteolysis"/>
    <property type="evidence" value="ECO:0007669"/>
    <property type="project" value="UniProtKB-UniRule"/>
</dbReference>
<dbReference type="GO" id="GO:0008270">
    <property type="term" value="F:zinc ion binding"/>
    <property type="evidence" value="ECO:0007669"/>
    <property type="project" value="InterPro"/>
</dbReference>
<dbReference type="InterPro" id="IPR027268">
    <property type="entry name" value="Peptidase_M4/M1_CTD_sf"/>
</dbReference>
<name>A0A1I3SP48_9RHOB</name>
<evidence type="ECO:0000259" key="13">
    <source>
        <dbReference type="Pfam" id="PF01433"/>
    </source>
</evidence>
<evidence type="ECO:0000256" key="10">
    <source>
        <dbReference type="ARBA" id="ARBA00022833"/>
    </source>
</evidence>
<evidence type="ECO:0000256" key="5">
    <source>
        <dbReference type="ARBA" id="ARBA00015611"/>
    </source>
</evidence>
<dbReference type="Proteomes" id="UP000199110">
    <property type="component" value="Unassembled WGS sequence"/>
</dbReference>
<comment type="similarity">
    <text evidence="3">Belongs to the peptidase M1 family.</text>
</comment>
<dbReference type="PRINTS" id="PR00756">
    <property type="entry name" value="ALADIPTASE"/>
</dbReference>
<keyword evidence="10" id="KW-0862">Zinc</keyword>
<dbReference type="InterPro" id="IPR045357">
    <property type="entry name" value="Aminopeptidase_N-like_N"/>
</dbReference>
<dbReference type="Pfam" id="PF11940">
    <property type="entry name" value="DUF3458"/>
    <property type="match status" value="1"/>
</dbReference>
<dbReference type="EMBL" id="FORA01000004">
    <property type="protein sequence ID" value="SFJ59167.1"/>
    <property type="molecule type" value="Genomic_DNA"/>
</dbReference>
<gene>
    <name evidence="17" type="ORF">SAMN04488095_3188</name>
</gene>
<comment type="catalytic activity">
    <reaction evidence="1">
        <text>Release of an N-terminal amino acid, Xaa-|-Yaa- from a peptide, amide or arylamide. Xaa is preferably Ala, but may be most amino acids including Pro (slow action). When a terminal hydrophobic residue is followed by a prolyl residue, the two may be released as an intact Xaa-Pro dipeptide.</text>
        <dbReference type="EC" id="3.4.11.2"/>
    </reaction>
</comment>
<evidence type="ECO:0000256" key="6">
    <source>
        <dbReference type="ARBA" id="ARBA00022438"/>
    </source>
</evidence>
<dbReference type="InterPro" id="IPR014782">
    <property type="entry name" value="Peptidase_M1_dom"/>
</dbReference>
<keyword evidence="11" id="KW-0482">Metalloprotease</keyword>
<dbReference type="PANTHER" id="PTHR46322">
    <property type="entry name" value="PUROMYCIN-SENSITIVE AMINOPEPTIDASE"/>
    <property type="match status" value="1"/>
</dbReference>
<feature type="domain" description="Peptidase M1 membrane alanine aminopeptidase" evidence="13">
    <location>
        <begin position="215"/>
        <end position="427"/>
    </location>
</feature>
<dbReference type="Gene3D" id="1.10.390.10">
    <property type="entry name" value="Neutral Protease Domain 2"/>
    <property type="match status" value="1"/>
</dbReference>
<evidence type="ECO:0000256" key="12">
    <source>
        <dbReference type="NCBIfam" id="TIGR02414"/>
    </source>
</evidence>
<reference evidence="17 18" key="1">
    <citation type="submission" date="2016-10" db="EMBL/GenBank/DDBJ databases">
        <authorList>
            <person name="de Groot N.N."/>
        </authorList>
    </citation>
    <scope>NUCLEOTIDE SEQUENCE [LARGE SCALE GENOMIC DNA]</scope>
    <source>
        <strain evidence="17 18">DSM 19073</strain>
    </source>
</reference>
<evidence type="ECO:0000256" key="3">
    <source>
        <dbReference type="ARBA" id="ARBA00010136"/>
    </source>
</evidence>
<protein>
    <recommendedName>
        <fullName evidence="5 12">Aminopeptidase N</fullName>
        <ecNumber evidence="4 12">3.4.11.2</ecNumber>
    </recommendedName>
</protein>
<dbReference type="Gene3D" id="3.30.2010.30">
    <property type="match status" value="1"/>
</dbReference>
<dbReference type="InterPro" id="IPR012779">
    <property type="entry name" value="Peptidase_M1_pepN"/>
</dbReference>
<evidence type="ECO:0000313" key="17">
    <source>
        <dbReference type="EMBL" id="SFJ59167.1"/>
    </source>
</evidence>
<evidence type="ECO:0000313" key="18">
    <source>
        <dbReference type="Proteomes" id="UP000199110"/>
    </source>
</evidence>
<keyword evidence="18" id="KW-1185">Reference proteome</keyword>
<dbReference type="InterPro" id="IPR024601">
    <property type="entry name" value="Peptidase_M1_pepN_C"/>
</dbReference>
<dbReference type="RefSeq" id="WP_092783043.1">
    <property type="nucleotide sequence ID" value="NZ_FORA01000004.1"/>
</dbReference>
<dbReference type="SUPFAM" id="SSF55486">
    <property type="entry name" value="Metalloproteases ('zincins'), catalytic domain"/>
    <property type="match status" value="1"/>
</dbReference>
<dbReference type="GO" id="GO:0016285">
    <property type="term" value="F:alanyl aminopeptidase activity"/>
    <property type="evidence" value="ECO:0007669"/>
    <property type="project" value="UniProtKB-EC"/>
</dbReference>
<feature type="domain" description="Aminopeptidase N-like N-terminal" evidence="16">
    <location>
        <begin position="108"/>
        <end position="161"/>
    </location>
</feature>
<keyword evidence="7" id="KW-0645">Protease</keyword>
<dbReference type="CDD" id="cd09600">
    <property type="entry name" value="M1_APN"/>
    <property type="match status" value="1"/>
</dbReference>
<dbReference type="Pfam" id="PF17432">
    <property type="entry name" value="DUF3458_C"/>
    <property type="match status" value="1"/>
</dbReference>
<dbReference type="OrthoDB" id="100605at2"/>
<feature type="domain" description="Peptidase M1 alanyl aminopeptidase C-terminal" evidence="15">
    <location>
        <begin position="528"/>
        <end position="845"/>
    </location>
</feature>
<comment type="cofactor">
    <cofactor evidence="2">
        <name>Zn(2+)</name>
        <dbReference type="ChEBI" id="CHEBI:29105"/>
    </cofactor>
</comment>
<keyword evidence="6 17" id="KW-0031">Aminopeptidase</keyword>
<dbReference type="SUPFAM" id="SSF63737">
    <property type="entry name" value="Leukotriene A4 hydrolase N-terminal domain"/>
    <property type="match status" value="1"/>
</dbReference>
<dbReference type="Pfam" id="PF17900">
    <property type="entry name" value="Peptidase_M1_N"/>
    <property type="match status" value="1"/>
</dbReference>
<evidence type="ECO:0000256" key="2">
    <source>
        <dbReference type="ARBA" id="ARBA00001947"/>
    </source>
</evidence>
<dbReference type="EC" id="3.4.11.2" evidence="4 12"/>
<dbReference type="AlphaFoldDB" id="A0A1I3SP48"/>